<organism evidence="2 3">
    <name type="scientific">Hymenobacter nivis</name>
    <dbReference type="NCBI Taxonomy" id="1850093"/>
    <lineage>
        <taxon>Bacteria</taxon>
        <taxon>Pseudomonadati</taxon>
        <taxon>Bacteroidota</taxon>
        <taxon>Cytophagia</taxon>
        <taxon>Cytophagales</taxon>
        <taxon>Hymenobacteraceae</taxon>
        <taxon>Hymenobacter</taxon>
    </lineage>
</organism>
<sequence>MLVPQLAGRRPAAVRRELADPALARELLLYMWEKAAEGLPPAEHVPSRGLRLTWHEVAGRAVALLHLPAPQASTEAHFGALVYEPEEEDYPDEDEADDEDQEDDNDEAADDAPAVGLGAPGPADAAAADAPRPRYFLLEATLGRSSDEAGTPTAVGEWRGEHYRQLGRGPAAGRPDTAANFLKALAQVLGPLPGAGVPYMRIAR</sequence>
<proteinExistence type="predicted"/>
<dbReference type="EMBL" id="CP029145">
    <property type="protein sequence ID" value="AWM32900.1"/>
    <property type="molecule type" value="Genomic_DNA"/>
</dbReference>
<dbReference type="Proteomes" id="UP000245999">
    <property type="component" value="Chromosome"/>
</dbReference>
<dbReference type="OrthoDB" id="877500at2"/>
<dbReference type="KEGG" id="hnv:DDQ68_08980"/>
<evidence type="ECO:0000313" key="3">
    <source>
        <dbReference type="Proteomes" id="UP000245999"/>
    </source>
</evidence>
<dbReference type="AlphaFoldDB" id="A0A2Z3GVZ3"/>
<name>A0A2Z3GVZ3_9BACT</name>
<protein>
    <submittedName>
        <fullName evidence="2">Uncharacterized protein</fullName>
    </submittedName>
</protein>
<evidence type="ECO:0000313" key="2">
    <source>
        <dbReference type="EMBL" id="AWM32900.1"/>
    </source>
</evidence>
<accession>A0A2Z3GVZ3</accession>
<feature type="compositionally biased region" description="Acidic residues" evidence="1">
    <location>
        <begin position="87"/>
        <end position="110"/>
    </location>
</feature>
<gene>
    <name evidence="2" type="ORF">DDQ68_08980</name>
</gene>
<evidence type="ECO:0000256" key="1">
    <source>
        <dbReference type="SAM" id="MobiDB-lite"/>
    </source>
</evidence>
<feature type="region of interest" description="Disordered" evidence="1">
    <location>
        <begin position="87"/>
        <end position="130"/>
    </location>
</feature>
<keyword evidence="3" id="KW-1185">Reference proteome</keyword>
<feature type="compositionally biased region" description="Low complexity" evidence="1">
    <location>
        <begin position="111"/>
        <end position="130"/>
    </location>
</feature>
<reference evidence="3" key="1">
    <citation type="submission" date="2018-04" db="EMBL/GenBank/DDBJ databases">
        <title>Complete genome of Antarctic heterotrophic bacterium Hymenobacter nivis.</title>
        <authorList>
            <person name="Terashima M."/>
        </authorList>
    </citation>
    <scope>NUCLEOTIDE SEQUENCE [LARGE SCALE GENOMIC DNA]</scope>
    <source>
        <strain evidence="3">NBRC 111535</strain>
    </source>
</reference>